<evidence type="ECO:0000313" key="1">
    <source>
        <dbReference type="EMBL" id="SFK98361.1"/>
    </source>
</evidence>
<dbReference type="Gene3D" id="3.30.1930.10">
    <property type="entry name" value="capsid protein of prophage domain"/>
    <property type="match status" value="1"/>
</dbReference>
<keyword evidence="2" id="KW-1185">Reference proteome</keyword>
<name>A0A1I4E2I5_9HYPH</name>
<dbReference type="EMBL" id="FOSK01000013">
    <property type="protein sequence ID" value="SFK98361.1"/>
    <property type="molecule type" value="Genomic_DNA"/>
</dbReference>
<dbReference type="Gene3D" id="3.15.30.10">
    <property type="entry name" value="putative capsid protein of prophage domain like"/>
    <property type="match status" value="1"/>
</dbReference>
<sequence length="351" mass="39435">MDIYTLSDLMTVIETIFTPKRHFIDKFFKLEYLSDKEEIHFDSVFRDQVSLAPFVMPLNAGKPQERAGYTAKSFKPAYVKPLNMIKPNDAVTRMAGEKFSGELTAMDRFERAVSIALYEQKMQVEARWEWLARFALKDGKVTIAGEDYPARLVDFGRAPEMVDLITDDDQKWSNADYELFSLLEEGSAEVAKKTGSRATEVYMAPDVWRHFKVNKSVKAEMDLTKRNDSTLTASPSATDPENPVEFKGTVGNFNIYVDHSTYRDVDGTEKPYLESGEVMLIAPVGESGTSGVYGVRAFGTIMDKKAGLQAMPMFPKVWEQDNPSIDQAMTQSAPLMIPGRPNGVKVWKGVV</sequence>
<organism evidence="1 2">
    <name type="scientific">Pseudovibrio ascidiaceicola</name>
    <dbReference type="NCBI Taxonomy" id="285279"/>
    <lineage>
        <taxon>Bacteria</taxon>
        <taxon>Pseudomonadati</taxon>
        <taxon>Pseudomonadota</taxon>
        <taxon>Alphaproteobacteria</taxon>
        <taxon>Hyphomicrobiales</taxon>
        <taxon>Stappiaceae</taxon>
        <taxon>Pseudovibrio</taxon>
    </lineage>
</organism>
<dbReference type="HAMAP" id="MF_04133">
    <property type="entry name" value="CAPSID_LAMBDA"/>
    <property type="match status" value="1"/>
</dbReference>
<dbReference type="InterPro" id="IPR005564">
    <property type="entry name" value="Major_capsid_GpE"/>
</dbReference>
<reference evidence="1 2" key="1">
    <citation type="submission" date="2016-10" db="EMBL/GenBank/DDBJ databases">
        <authorList>
            <person name="Varghese N."/>
            <person name="Submissions S."/>
        </authorList>
    </citation>
    <scope>NUCLEOTIDE SEQUENCE [LARGE SCALE GENOMIC DNA]</scope>
    <source>
        <strain evidence="1 2">DSM 16392</strain>
    </source>
</reference>
<proteinExistence type="inferred from homology"/>
<dbReference type="RefSeq" id="WP_093522628.1">
    <property type="nucleotide sequence ID" value="NZ_FOSK01000013.1"/>
</dbReference>
<dbReference type="Pfam" id="PF03864">
    <property type="entry name" value="Phage_cap_E"/>
    <property type="match status" value="1"/>
</dbReference>
<evidence type="ECO:0000313" key="2">
    <source>
        <dbReference type="Proteomes" id="UP000199598"/>
    </source>
</evidence>
<gene>
    <name evidence="1" type="ORF">SAMN04488518_11358</name>
</gene>
<protein>
    <submittedName>
        <fullName evidence="1">Phage major capsid protein E</fullName>
    </submittedName>
</protein>
<comment type="caution">
    <text evidence="1">The sequence shown here is derived from an EMBL/GenBank/DDBJ whole genome shotgun (WGS) entry which is preliminary data.</text>
</comment>
<accession>A0A1I4E2I5</accession>
<dbReference type="Proteomes" id="UP000199598">
    <property type="component" value="Unassembled WGS sequence"/>
</dbReference>